<keyword evidence="4 6" id="KW-1133">Transmembrane helix</keyword>
<keyword evidence="3 6" id="KW-0812">Transmembrane</keyword>
<evidence type="ECO:0000256" key="3">
    <source>
        <dbReference type="ARBA" id="ARBA00022692"/>
    </source>
</evidence>
<evidence type="ECO:0000256" key="2">
    <source>
        <dbReference type="ARBA" id="ARBA00022475"/>
    </source>
</evidence>
<dbReference type="Gene3D" id="3.40.720.10">
    <property type="entry name" value="Alkaline Phosphatase, subunit A"/>
    <property type="match status" value="1"/>
</dbReference>
<accession>A0ABY0FIF0</accession>
<feature type="domain" description="Sulfatase N-terminal" evidence="7">
    <location>
        <begin position="281"/>
        <end position="552"/>
    </location>
</feature>
<feature type="transmembrane region" description="Helical" evidence="6">
    <location>
        <begin position="140"/>
        <end position="160"/>
    </location>
</feature>
<dbReference type="InterPro" id="IPR050448">
    <property type="entry name" value="OpgB/LTA_synthase_biosynth"/>
</dbReference>
<dbReference type="PANTHER" id="PTHR47371:SF3">
    <property type="entry name" value="PHOSPHOGLYCEROL TRANSFERASE I"/>
    <property type="match status" value="1"/>
</dbReference>
<evidence type="ECO:0000256" key="4">
    <source>
        <dbReference type="ARBA" id="ARBA00022989"/>
    </source>
</evidence>
<gene>
    <name evidence="8" type="primary">ltaS1</name>
    <name evidence="8" type="ORF">G6CMJM_00228</name>
</gene>
<keyword evidence="2" id="KW-1003">Cell membrane</keyword>
<dbReference type="CDD" id="cd16015">
    <property type="entry name" value="LTA_synthase"/>
    <property type="match status" value="1"/>
</dbReference>
<keyword evidence="5 6" id="KW-0472">Membrane</keyword>
<comment type="caution">
    <text evidence="8">The sequence shown here is derived from an EMBL/GenBank/DDBJ whole genome shotgun (WGS) entry which is preliminary data.</text>
</comment>
<feature type="transmembrane region" description="Helical" evidence="6">
    <location>
        <begin position="73"/>
        <end position="105"/>
    </location>
</feature>
<evidence type="ECO:0000313" key="8">
    <source>
        <dbReference type="EMBL" id="RYC72736.1"/>
    </source>
</evidence>
<evidence type="ECO:0000256" key="1">
    <source>
        <dbReference type="ARBA" id="ARBA00004651"/>
    </source>
</evidence>
<dbReference type="Pfam" id="PF00884">
    <property type="entry name" value="Sulfatase"/>
    <property type="match status" value="1"/>
</dbReference>
<keyword evidence="9" id="KW-1185">Reference proteome</keyword>
<evidence type="ECO:0000313" key="9">
    <source>
        <dbReference type="Proteomes" id="UP001190925"/>
    </source>
</evidence>
<dbReference type="SUPFAM" id="SSF53649">
    <property type="entry name" value="Alkaline phosphatase-like"/>
    <property type="match status" value="1"/>
</dbReference>
<comment type="subcellular location">
    <subcellularLocation>
        <location evidence="1">Cell membrane</location>
        <topology evidence="1">Multi-pass membrane protein</topology>
    </subcellularLocation>
</comment>
<dbReference type="EMBL" id="PRLK01000003">
    <property type="protein sequence ID" value="RYC72736.1"/>
    <property type="molecule type" value="Genomic_DNA"/>
</dbReference>
<feature type="transmembrane region" description="Helical" evidence="6">
    <location>
        <begin position="172"/>
        <end position="190"/>
    </location>
</feature>
<evidence type="ECO:0000259" key="7">
    <source>
        <dbReference type="Pfam" id="PF00884"/>
    </source>
</evidence>
<organism evidence="8 9">
    <name type="scientific">Candidatus Nanogingivalis gingivitcus</name>
    <dbReference type="NCBI Taxonomy" id="2171992"/>
    <lineage>
        <taxon>Bacteria</taxon>
        <taxon>Candidatus Saccharimonadota</taxon>
        <taxon>Candidatus Nanosyncoccalia</taxon>
        <taxon>Candidatus Nanogingivales</taxon>
        <taxon>Candidatus Nanogingivalaceae</taxon>
        <taxon>Candidatus Nanogingivalis</taxon>
    </lineage>
</organism>
<feature type="transmembrane region" description="Helical" evidence="6">
    <location>
        <begin position="24"/>
        <end position="46"/>
    </location>
</feature>
<evidence type="ECO:0000256" key="6">
    <source>
        <dbReference type="SAM" id="Phobius"/>
    </source>
</evidence>
<dbReference type="RefSeq" id="WP_129718650.1">
    <property type="nucleotide sequence ID" value="NZ_PRLK01000003.1"/>
</dbReference>
<dbReference type="PANTHER" id="PTHR47371">
    <property type="entry name" value="LIPOTEICHOIC ACID SYNTHASE"/>
    <property type="match status" value="1"/>
</dbReference>
<reference evidence="8 9" key="1">
    <citation type="journal article" date="2018" name="bioRxiv">
        <title>Evidence of independent acquisition and adaption of ultra-small bacteria to human hosts across the highly diverse yet reduced genomes of the phylum Saccharibacteria.</title>
        <authorList>
            <person name="McLean J.S."/>
            <person name="Bor B."/>
            <person name="To T.T."/>
            <person name="Liu Q."/>
            <person name="Kearns K.A."/>
            <person name="Solden L.M."/>
            <person name="Wrighton K.C."/>
            <person name="He X."/>
            <person name="Shi W."/>
        </authorList>
    </citation>
    <scope>NUCLEOTIDE SEQUENCE [LARGE SCALE GENOMIC DNA]</scope>
    <source>
        <strain evidence="8 9">TM7_CMJM_G6_1_HOT_870</strain>
    </source>
</reference>
<sequence length="625" mass="71789">MLRKISSLFPYVFYILRSILRSKIFFIILSGIIIILAGNLSLSYVLSLQFKDSQLVSTFLAEKHELVELSKTILLVLLIITISIIGNWPIAIGVFYSLITIIMFINTQKMASRHTPFLPEDLAMTSEAGSLSHFVNISDIIMLLASVFIILLFSVIINRFLKRKYKIKTNHFVMLGVRIFAIFIGINILMTQTSFLRNDLNGKGTFFFVEKLNTNVDFTSQAYNYETNGFIVGTITNLREKKQPKPANYSKKEVDKITQKYINIAKEQNDTKKDPKEEKVNIVYVMSESFIDPSLGKHIYDYGKKDPIPYTHKLLKKHTSGWAASSEYGGGTANVEFEALTGFSNFFLNTIPYSSLVSGNNTIPSLPRYLSQYGYSTIALHPYKTTMYKRNSVYPTLGFKKFKGEDDFKYKDTLEKSPYISDESALKQTIDELKESEKPAFIHLVTMQNHMPYEDIYENNPFSVTAKNNNTEEAHKIEGYLRGINYSDNAMKNFIASLNKLNEKTIVVFWGDHWPGIYGDVFSNYQNEHDIRRTPLLVYSNFENEKIKLGTQSLNYTQVTALSQANLKLSPFQYMLNDLRQSFPALNKDFVTMDEAEKNQLLKDYEMIEYDILSGEKFSKGKFFQ</sequence>
<reference evidence="8 9" key="2">
    <citation type="journal article" date="2020" name="Cell Rep.">
        <title>Acquisition and Adaptation of Ultra-small Parasitic Reduced Genome Bacteria to Mammalian Hosts.</title>
        <authorList>
            <person name="McLean J.S."/>
            <person name="Bor B."/>
            <person name="Kerns K.A."/>
            <person name="Liu Q."/>
            <person name="To T.T."/>
            <person name="Solden L."/>
            <person name="Hendrickson E.L."/>
            <person name="Wrighton K."/>
            <person name="Shi W."/>
            <person name="He X."/>
        </authorList>
    </citation>
    <scope>NUCLEOTIDE SEQUENCE [LARGE SCALE GENOMIC DNA]</scope>
    <source>
        <strain evidence="8 9">TM7_CMJM_G6_1_HOT_870</strain>
    </source>
</reference>
<proteinExistence type="predicted"/>
<dbReference type="Proteomes" id="UP001190925">
    <property type="component" value="Unassembled WGS sequence"/>
</dbReference>
<name>A0ABY0FIF0_9BACT</name>
<dbReference type="InterPro" id="IPR000917">
    <property type="entry name" value="Sulfatase_N"/>
</dbReference>
<protein>
    <submittedName>
        <fullName evidence="8">Lipoteichoic acid synthase 1</fullName>
    </submittedName>
</protein>
<evidence type="ECO:0000256" key="5">
    <source>
        <dbReference type="ARBA" id="ARBA00023136"/>
    </source>
</evidence>
<dbReference type="InterPro" id="IPR017850">
    <property type="entry name" value="Alkaline_phosphatase_core_sf"/>
</dbReference>